<organism evidence="6 7">
    <name type="scientific">Xylocopa violacea</name>
    <name type="common">Violet carpenter bee</name>
    <name type="synonym">Apis violacea</name>
    <dbReference type="NCBI Taxonomy" id="135666"/>
    <lineage>
        <taxon>Eukaryota</taxon>
        <taxon>Metazoa</taxon>
        <taxon>Ecdysozoa</taxon>
        <taxon>Arthropoda</taxon>
        <taxon>Hexapoda</taxon>
        <taxon>Insecta</taxon>
        <taxon>Pterygota</taxon>
        <taxon>Neoptera</taxon>
        <taxon>Endopterygota</taxon>
        <taxon>Hymenoptera</taxon>
        <taxon>Apocrita</taxon>
        <taxon>Aculeata</taxon>
        <taxon>Apoidea</taxon>
        <taxon>Anthophila</taxon>
        <taxon>Apidae</taxon>
        <taxon>Xylocopa</taxon>
        <taxon>Xylocopa</taxon>
    </lineage>
</organism>
<accession>A0ABP1NJW3</accession>
<protein>
    <recommendedName>
        <fullName evidence="5">Serpin domain-containing protein</fullName>
    </recommendedName>
</protein>
<dbReference type="InterPro" id="IPR042185">
    <property type="entry name" value="Serpin_sf_2"/>
</dbReference>
<comment type="similarity">
    <text evidence="1 4">Belongs to the serpin family.</text>
</comment>
<dbReference type="PANTHER" id="PTHR11461:SF211">
    <property type="entry name" value="GH10112P-RELATED"/>
    <property type="match status" value="1"/>
</dbReference>
<dbReference type="EMBL" id="CAXAJV020001292">
    <property type="protein sequence ID" value="CAL7941293.1"/>
    <property type="molecule type" value="Genomic_DNA"/>
</dbReference>
<dbReference type="Gene3D" id="2.30.39.10">
    <property type="entry name" value="Alpha-1-antitrypsin, domain 1"/>
    <property type="match status" value="1"/>
</dbReference>
<evidence type="ECO:0000256" key="4">
    <source>
        <dbReference type="RuleBase" id="RU000411"/>
    </source>
</evidence>
<reference evidence="6 7" key="1">
    <citation type="submission" date="2024-08" db="EMBL/GenBank/DDBJ databases">
        <authorList>
            <person name="Will J Nash"/>
            <person name="Angela Man"/>
            <person name="Seanna McTaggart"/>
            <person name="Kendall Baker"/>
            <person name="Tom Barker"/>
            <person name="Leah Catchpole"/>
            <person name="Alex Durrant"/>
            <person name="Karim Gharbi"/>
            <person name="Naomi Irish"/>
            <person name="Gemy Kaithakottil"/>
            <person name="Debby Ku"/>
            <person name="Aaliyah Providence"/>
            <person name="Felix Shaw"/>
            <person name="David Swarbreck"/>
            <person name="Chris Watkins"/>
            <person name="Ann M. McCartney"/>
            <person name="Giulio Formenti"/>
            <person name="Alice Mouton"/>
            <person name="Noel Vella"/>
            <person name="Bjorn M von Reumont"/>
            <person name="Adriana Vella"/>
            <person name="Wilfried Haerty"/>
        </authorList>
    </citation>
    <scope>NUCLEOTIDE SEQUENCE [LARGE SCALE GENOMIC DNA]</scope>
</reference>
<name>A0ABP1NJW3_XYLVO</name>
<keyword evidence="7" id="KW-1185">Reference proteome</keyword>
<dbReference type="SMART" id="SM00093">
    <property type="entry name" value="SERPIN"/>
    <property type="match status" value="1"/>
</dbReference>
<dbReference type="Proteomes" id="UP001642520">
    <property type="component" value="Unassembled WGS sequence"/>
</dbReference>
<dbReference type="SUPFAM" id="SSF56574">
    <property type="entry name" value="Serpins"/>
    <property type="match status" value="1"/>
</dbReference>
<dbReference type="Pfam" id="PF00079">
    <property type="entry name" value="Serpin"/>
    <property type="match status" value="1"/>
</dbReference>
<dbReference type="Gene3D" id="3.30.497.10">
    <property type="entry name" value="Antithrombin, subunit I, domain 2"/>
    <property type="match status" value="1"/>
</dbReference>
<feature type="domain" description="Serpin" evidence="5">
    <location>
        <begin position="56"/>
        <end position="405"/>
    </location>
</feature>
<evidence type="ECO:0000256" key="2">
    <source>
        <dbReference type="ARBA" id="ARBA00022690"/>
    </source>
</evidence>
<dbReference type="InterPro" id="IPR042178">
    <property type="entry name" value="Serpin_sf_1"/>
</dbReference>
<keyword evidence="2" id="KW-0646">Protease inhibitor</keyword>
<sequence length="449" mass="49776">MIHCTTICEEFDLSFNLLKILETLLVAIFALKTMATAESNIQALQTVSEGTNQFSSSFFQNVAEENSGNLIMSPLSAAVVLAMAAYGACGETQNQFKKVLHLPSTNNLGTSGYQALIDNLNSVQENKLVLANKIFTSKDINVKPTYTNLTETYFRSVTQAVNFANSQETANIINAWVQQNTNNLIKDIFTPDDLSELTALVLVNAVYFKGQWKNKFNPEFTKDMPFHIDSNTVKNVPTMYRQGTYQYGVLPDLDAKFIVIPYKGNELSMVIILPNKIDGLAQVEKKLQNVNLANILNQGYEREVNLYLPKFKVESKINLNSVLEKMGLTDAFGAFANFSGIADKNLYISKVLQKAFIEVNEEGSEAAAATELGVTVLYGTIPVEMSVNHPFIYSIIKMGGIVMMKLSLDLPVDFAATQPFTYFIIKSDYDAENSVDSVITLFNGHVLDP</sequence>
<gene>
    <name evidence="6" type="ORF">XYLVIOL_LOCUS4929</name>
</gene>
<evidence type="ECO:0000256" key="1">
    <source>
        <dbReference type="ARBA" id="ARBA00009500"/>
    </source>
</evidence>
<dbReference type="InterPro" id="IPR036186">
    <property type="entry name" value="Serpin_sf"/>
</dbReference>
<proteinExistence type="inferred from homology"/>
<dbReference type="InterPro" id="IPR000215">
    <property type="entry name" value="Serpin_fam"/>
</dbReference>
<keyword evidence="3" id="KW-0722">Serine protease inhibitor</keyword>
<dbReference type="CDD" id="cd19601">
    <property type="entry name" value="serpin42Da-like"/>
    <property type="match status" value="1"/>
</dbReference>
<comment type="caution">
    <text evidence="6">The sequence shown here is derived from an EMBL/GenBank/DDBJ whole genome shotgun (WGS) entry which is preliminary data.</text>
</comment>
<evidence type="ECO:0000313" key="6">
    <source>
        <dbReference type="EMBL" id="CAL7941293.1"/>
    </source>
</evidence>
<dbReference type="InterPro" id="IPR023796">
    <property type="entry name" value="Serpin_dom"/>
</dbReference>
<evidence type="ECO:0000259" key="5">
    <source>
        <dbReference type="SMART" id="SM00093"/>
    </source>
</evidence>
<evidence type="ECO:0000313" key="7">
    <source>
        <dbReference type="Proteomes" id="UP001642520"/>
    </source>
</evidence>
<dbReference type="PANTHER" id="PTHR11461">
    <property type="entry name" value="SERINE PROTEASE INHIBITOR, SERPIN"/>
    <property type="match status" value="1"/>
</dbReference>
<evidence type="ECO:0000256" key="3">
    <source>
        <dbReference type="ARBA" id="ARBA00022900"/>
    </source>
</evidence>